<dbReference type="Gene3D" id="2.60.120.1060">
    <property type="entry name" value="NPCBM/NEW2 domain"/>
    <property type="match status" value="1"/>
</dbReference>
<evidence type="ECO:0000259" key="1">
    <source>
        <dbReference type="SMART" id="SM00776"/>
    </source>
</evidence>
<dbReference type="InterPro" id="IPR013222">
    <property type="entry name" value="Glyco_hyd_98_carb-bd"/>
</dbReference>
<feature type="domain" description="Glycosyl hydrolase family 98 putative carbohydrate-binding module" evidence="1">
    <location>
        <begin position="391"/>
        <end position="528"/>
    </location>
</feature>
<dbReference type="KEGG" id="lamb:KBB96_17715"/>
<reference evidence="2" key="1">
    <citation type="submission" date="2021-04" db="EMBL/GenBank/DDBJ databases">
        <title>Luteolibacter sp. 32A isolated from the skin of an Anderson's salamander (Ambystoma andersonii).</title>
        <authorList>
            <person name="Spergser J."/>
            <person name="Busse H.-J."/>
        </authorList>
    </citation>
    <scope>NUCLEOTIDE SEQUENCE</scope>
    <source>
        <strain evidence="2">32A</strain>
    </source>
</reference>
<dbReference type="InterPro" id="IPR038637">
    <property type="entry name" value="NPCBM_sf"/>
</dbReference>
<sequence length="528" mass="56500">MEDIRKFYAEEMEKTGFGPRTFNLDHAADGLINIHVVKGKQPYTHYSVPSGDEIRGECKAQFKAEGVDLENETIVLFCNMSNWDPEKRTISQNSPYYASGTNRNGCAWQVDSPILELSQLANKGDKVQDGQYGNISMGRYNSIFIGGIAHELGHALSLPHCLERKDQHEACGVSLMGSGNREYRAAQRGEGLGSFIPLVDALRLASHPLFCGSVKGMRDKPTAVPSDLSFKAEGKTIVVSGKVTSKVPVYGVIAYNDPAGGNDYDSPTATTVPAKDGRFTLTCTDLVANRSGELRLFFLESNGIPSGFLSHTPYAYAYNVNADGTADLRMIQAAELLKPLFAAAQQGGPQAAEAFKKTNFTGVDPVVRQAAESVVRQASGTAPKATPADEKAATCALATAKWTSAKTGYGPARSGMLPEAPWVFASGGRLFPDGLYAHASATYTYDLGGNWKTLSGSCGLIDGHDGSVGFRILGDGRELFKAAKVSEGKVRDYKVDVSGVKELQLLTDDAGDGPGSDWGAWLAPVLSR</sequence>
<dbReference type="SMART" id="SM00776">
    <property type="entry name" value="NPCBM"/>
    <property type="match status" value="1"/>
</dbReference>
<gene>
    <name evidence="2" type="ORF">KBB96_17715</name>
</gene>
<dbReference type="SUPFAM" id="SSF49785">
    <property type="entry name" value="Galactose-binding domain-like"/>
    <property type="match status" value="1"/>
</dbReference>
<dbReference type="RefSeq" id="WP_211630824.1">
    <property type="nucleotide sequence ID" value="NZ_CP073100.1"/>
</dbReference>
<dbReference type="Pfam" id="PF08305">
    <property type="entry name" value="NPCBM"/>
    <property type="match status" value="1"/>
</dbReference>
<keyword evidence="3" id="KW-1185">Reference proteome</keyword>
<evidence type="ECO:0000313" key="3">
    <source>
        <dbReference type="Proteomes" id="UP000676169"/>
    </source>
</evidence>
<protein>
    <submittedName>
        <fullName evidence="2">NPCBM/NEW2 domain-containing protein</fullName>
    </submittedName>
</protein>
<dbReference type="InterPro" id="IPR008979">
    <property type="entry name" value="Galactose-bd-like_sf"/>
</dbReference>
<dbReference type="EMBL" id="CP073100">
    <property type="protein sequence ID" value="QUE50684.1"/>
    <property type="molecule type" value="Genomic_DNA"/>
</dbReference>
<accession>A0A975IZ07</accession>
<organism evidence="2 3">
    <name type="scientific">Luteolibacter ambystomatis</name>
    <dbReference type="NCBI Taxonomy" id="2824561"/>
    <lineage>
        <taxon>Bacteria</taxon>
        <taxon>Pseudomonadati</taxon>
        <taxon>Verrucomicrobiota</taxon>
        <taxon>Verrucomicrobiia</taxon>
        <taxon>Verrucomicrobiales</taxon>
        <taxon>Verrucomicrobiaceae</taxon>
        <taxon>Luteolibacter</taxon>
    </lineage>
</organism>
<proteinExistence type="predicted"/>
<dbReference type="Proteomes" id="UP000676169">
    <property type="component" value="Chromosome"/>
</dbReference>
<name>A0A975IZ07_9BACT</name>
<dbReference type="AlphaFoldDB" id="A0A975IZ07"/>
<evidence type="ECO:0000313" key="2">
    <source>
        <dbReference type="EMBL" id="QUE50684.1"/>
    </source>
</evidence>